<dbReference type="InterPro" id="IPR053836">
    <property type="entry name" value="Arc1-like_N"/>
</dbReference>
<comment type="caution">
    <text evidence="6">The sequence shown here is derived from an EMBL/GenBank/DDBJ whole genome shotgun (WGS) entry which is preliminary data.</text>
</comment>
<feature type="region of interest" description="Disordered" evidence="4">
    <location>
        <begin position="364"/>
        <end position="385"/>
    </location>
</feature>
<evidence type="ECO:0000256" key="4">
    <source>
        <dbReference type="SAM" id="MobiDB-lite"/>
    </source>
</evidence>
<feature type="compositionally biased region" description="Basic and acidic residues" evidence="4">
    <location>
        <begin position="209"/>
        <end position="236"/>
    </location>
</feature>
<dbReference type="PANTHER" id="PTHR11586:SF33">
    <property type="entry name" value="AMINOACYL TRNA SYNTHASE COMPLEX-INTERACTING MULTIFUNCTIONAL PROTEIN 1"/>
    <property type="match status" value="1"/>
</dbReference>
<dbReference type="GO" id="GO:0017102">
    <property type="term" value="C:methionyl glutamyl tRNA synthetase complex"/>
    <property type="evidence" value="ECO:0007669"/>
    <property type="project" value="TreeGrafter"/>
</dbReference>
<evidence type="ECO:0000259" key="5">
    <source>
        <dbReference type="PROSITE" id="PS50886"/>
    </source>
</evidence>
<dbReference type="EMBL" id="JAGHQL010000001">
    <property type="protein sequence ID" value="KAH0547750.1"/>
    <property type="molecule type" value="Genomic_DNA"/>
</dbReference>
<dbReference type="Gene3D" id="1.20.1050.130">
    <property type="match status" value="1"/>
</dbReference>
<dbReference type="InterPro" id="IPR036282">
    <property type="entry name" value="Glutathione-S-Trfase_C_sf"/>
</dbReference>
<protein>
    <recommendedName>
        <fullName evidence="5">tRNA-binding domain-containing protein</fullName>
    </recommendedName>
</protein>
<evidence type="ECO:0000313" key="7">
    <source>
        <dbReference type="Proteomes" id="UP000698800"/>
    </source>
</evidence>
<proteinExistence type="predicted"/>
<feature type="region of interest" description="Disordered" evidence="4">
    <location>
        <begin position="190"/>
        <end position="264"/>
    </location>
</feature>
<keyword evidence="7" id="KW-1185">Reference proteome</keyword>
<dbReference type="SUPFAM" id="SSF50249">
    <property type="entry name" value="Nucleic acid-binding proteins"/>
    <property type="match status" value="1"/>
</dbReference>
<gene>
    <name evidence="6" type="ORF">FGG08_000007</name>
</gene>
<dbReference type="AlphaFoldDB" id="A0A9P8IG07"/>
<dbReference type="PROSITE" id="PS50886">
    <property type="entry name" value="TRBD"/>
    <property type="match status" value="1"/>
</dbReference>
<dbReference type="CDD" id="cd10304">
    <property type="entry name" value="GST_C_Arc1p_N_like"/>
    <property type="match status" value="1"/>
</dbReference>
<dbReference type="InterPro" id="IPR012340">
    <property type="entry name" value="NA-bd_OB-fold"/>
</dbReference>
<evidence type="ECO:0000256" key="1">
    <source>
        <dbReference type="ARBA" id="ARBA00022555"/>
    </source>
</evidence>
<dbReference type="Proteomes" id="UP000698800">
    <property type="component" value="Unassembled WGS sequence"/>
</dbReference>
<evidence type="ECO:0000256" key="2">
    <source>
        <dbReference type="ARBA" id="ARBA00022884"/>
    </source>
</evidence>
<evidence type="ECO:0000256" key="3">
    <source>
        <dbReference type="PROSITE-ProRule" id="PRU00209"/>
    </source>
</evidence>
<reference evidence="6" key="1">
    <citation type="submission" date="2021-03" db="EMBL/GenBank/DDBJ databases">
        <title>Comparative genomics and phylogenomic investigation of the class Geoglossomycetes provide insights into ecological specialization and systematics.</title>
        <authorList>
            <person name="Melie T."/>
            <person name="Pirro S."/>
            <person name="Miller A.N."/>
            <person name="Quandt A."/>
        </authorList>
    </citation>
    <scope>NUCLEOTIDE SEQUENCE</scope>
    <source>
        <strain evidence="6">GBOQ0MN5Z8</strain>
    </source>
</reference>
<feature type="compositionally biased region" description="Basic and acidic residues" evidence="4">
    <location>
        <begin position="247"/>
        <end position="256"/>
    </location>
</feature>
<dbReference type="PANTHER" id="PTHR11586">
    <property type="entry name" value="TRNA-AMINOACYLATION COFACTOR ARC1 FAMILY MEMBER"/>
    <property type="match status" value="1"/>
</dbReference>
<dbReference type="InterPro" id="IPR002547">
    <property type="entry name" value="tRNA-bd_dom"/>
</dbReference>
<organism evidence="6 7">
    <name type="scientific">Glutinoglossum americanum</name>
    <dbReference type="NCBI Taxonomy" id="1670608"/>
    <lineage>
        <taxon>Eukaryota</taxon>
        <taxon>Fungi</taxon>
        <taxon>Dikarya</taxon>
        <taxon>Ascomycota</taxon>
        <taxon>Pezizomycotina</taxon>
        <taxon>Geoglossomycetes</taxon>
        <taxon>Geoglossales</taxon>
        <taxon>Geoglossaceae</taxon>
        <taxon>Glutinoglossum</taxon>
    </lineage>
</organism>
<keyword evidence="1 3" id="KW-0820">tRNA-binding</keyword>
<dbReference type="FunFam" id="2.40.50.140:FF:000199">
    <property type="entry name" value="tRNA-aminoacylation cofactor ARC1"/>
    <property type="match status" value="1"/>
</dbReference>
<dbReference type="InterPro" id="IPR051270">
    <property type="entry name" value="Tyrosine-tRNA_ligase_regulator"/>
</dbReference>
<dbReference type="SUPFAM" id="SSF47616">
    <property type="entry name" value="GST C-terminal domain-like"/>
    <property type="match status" value="1"/>
</dbReference>
<dbReference type="GO" id="GO:0000049">
    <property type="term" value="F:tRNA binding"/>
    <property type="evidence" value="ECO:0007669"/>
    <property type="project" value="UniProtKB-UniRule"/>
</dbReference>
<sequence>MAASLSISPSEPLLVLLYRSFPSAFPSSTTISDTPNARSALTLPPGPTIHGTNTISTYLCQDIFPGATYSDIEHAEIGQWLTLSARLASPSGDANKVADLLETLNAHLSTRSTLLGAKPSVADIALYSRLAPTVAKWTPEQRTGESGYHHTVRFIDFVQNSPVFGLKLTEDEKVLVDVDNVIFVKKPVDPKEEKDRRKRERAAATAEAEGEKVVEGEKSKKGKAKEKVPETKEAVKDAAASAKPTAPKKEKKEKAPRPPKAPAKEAVLTPSLIDLRVGHIIQAVNHPNADSLYVSTIACGDPPGKEGTSEHEGETVRTVCSGLNGLVPLSEMQNRKVVVVCNLKPVTMRGVKSSAMVLAASPRPVEGEADDGHKGPVELVTPPPDAKAGERVFFEGWEGEPEGQLNPKKKIWETLQPGFTTTGDMEVGFDGAGVPQLGGEGSAAGAEGVKGVGRLVTKNGGVCVVKSLTGAAVR</sequence>
<keyword evidence="2 3" id="KW-0694">RNA-binding</keyword>
<dbReference type="Pfam" id="PF01588">
    <property type="entry name" value="tRNA_bind"/>
    <property type="match status" value="1"/>
</dbReference>
<dbReference type="Gene3D" id="2.40.50.140">
    <property type="entry name" value="Nucleic acid-binding proteins"/>
    <property type="match status" value="1"/>
</dbReference>
<dbReference type="OrthoDB" id="19141at2759"/>
<feature type="domain" description="TRNA-binding" evidence="5">
    <location>
        <begin position="269"/>
        <end position="393"/>
    </location>
</feature>
<dbReference type="CDD" id="cd02799">
    <property type="entry name" value="tRNA_bind_EMAP-II_like"/>
    <property type="match status" value="1"/>
</dbReference>
<evidence type="ECO:0000313" key="6">
    <source>
        <dbReference type="EMBL" id="KAH0547750.1"/>
    </source>
</evidence>
<name>A0A9P8IG07_9PEZI</name>
<dbReference type="Pfam" id="PF21972">
    <property type="entry name" value="Arc1p_N_like"/>
    <property type="match status" value="1"/>
</dbReference>
<accession>A0A9P8IG07</accession>